<sequence>MRADSPPPLAEDSASSGPVPSWDETQGIARVIEEAMAVLGQEHKAGFGRVADADADDIDVDILSNEDEDDGITREIMGAEYTENLTLSRVNFDEWMANHAELDEGTTAGQNEEAYGDDIDKHGGYSPGSSANVYDKWQADRQAWSKQNAMQAGQAHSANGFGTEDDPITIGSSDAEDNDYDEEEECYDDEEYEEGVAYSGEEGYDIGEHQQQQAPYLHGVQSMSYDGGGANLLEYDHAASVANAMLILNGGLDHTADDTSAFAKATEPMSPPLSAAYQRPPLPPSATTHSSVPSLVEMHKAIDQSIDRSLDIVAEISKCCDASVVSEEVYTDINTPASLANGQGEGEEEAIVKVFEMESQDSIELARQAIERLREHQSESASKQNALNTQIFKLSAELFQTTSDKAALESTVKRLERDNGEYGQTIDELQQQMEALRSASNGEIAGLKERVRHVAGKIASVSDELAETRDKLDETKQVLGLVDSERTDLLGKCRGLESTVESLALRLDGEQQQHEKTKQALHMARDGNANEARRAELDAANCVLEQRCKGLADELALSKNRERLLLNSNRALEARLGDALRKLDDPTRLSGEDMLADHCRRNWDSSLLVESRRETADARRRLELAEAEVAGERRAADVLRGRVRELEAMHCLNEQQRGGQSSAKKRRLEEMSAASSVAAAAAAVCEDGDFVVVTPVRDSCLRSYSYDDITASTTPSRVSNIPGSLRSAARNTVAGGGEMRQTVVDAGEHARDRRRKNDHSWISKPATPRIGLSADRPVTPRIVLHSDIPPVATPPHQQKRVHRAGMTPTTTPKQWR</sequence>
<accession>A0ACC1M938</accession>
<reference evidence="1" key="1">
    <citation type="submission" date="2022-07" db="EMBL/GenBank/DDBJ databases">
        <title>Phylogenomic reconstructions and comparative analyses of Kickxellomycotina fungi.</title>
        <authorList>
            <person name="Reynolds N.K."/>
            <person name="Stajich J.E."/>
            <person name="Barry K."/>
            <person name="Grigoriev I.V."/>
            <person name="Crous P."/>
            <person name="Smith M.E."/>
        </authorList>
    </citation>
    <scope>NUCLEOTIDE SEQUENCE</scope>
    <source>
        <strain evidence="1">CBS 190363</strain>
    </source>
</reference>
<protein>
    <submittedName>
        <fullName evidence="1">Uncharacterized protein</fullName>
    </submittedName>
</protein>
<evidence type="ECO:0000313" key="2">
    <source>
        <dbReference type="Proteomes" id="UP001139981"/>
    </source>
</evidence>
<keyword evidence="2" id="KW-1185">Reference proteome</keyword>
<name>A0ACC1M938_9FUNG</name>
<evidence type="ECO:0000313" key="1">
    <source>
        <dbReference type="EMBL" id="KAJ2900539.1"/>
    </source>
</evidence>
<dbReference type="Proteomes" id="UP001139981">
    <property type="component" value="Unassembled WGS sequence"/>
</dbReference>
<proteinExistence type="predicted"/>
<dbReference type="EMBL" id="JANBVB010000004">
    <property type="protein sequence ID" value="KAJ2900539.1"/>
    <property type="molecule type" value="Genomic_DNA"/>
</dbReference>
<comment type="caution">
    <text evidence="1">The sequence shown here is derived from an EMBL/GenBank/DDBJ whole genome shotgun (WGS) entry which is preliminary data.</text>
</comment>
<organism evidence="1 2">
    <name type="scientific">Coemansia aciculifera</name>
    <dbReference type="NCBI Taxonomy" id="417176"/>
    <lineage>
        <taxon>Eukaryota</taxon>
        <taxon>Fungi</taxon>
        <taxon>Fungi incertae sedis</taxon>
        <taxon>Zoopagomycota</taxon>
        <taxon>Kickxellomycotina</taxon>
        <taxon>Kickxellomycetes</taxon>
        <taxon>Kickxellales</taxon>
        <taxon>Kickxellaceae</taxon>
        <taxon>Coemansia</taxon>
    </lineage>
</organism>
<gene>
    <name evidence="1" type="ORF">IWW38_000414</name>
</gene>